<evidence type="ECO:0000256" key="1">
    <source>
        <dbReference type="SAM" id="MobiDB-lite"/>
    </source>
</evidence>
<dbReference type="Gene3D" id="3.40.720.10">
    <property type="entry name" value="Alkaline Phosphatase, subunit A"/>
    <property type="match status" value="2"/>
</dbReference>
<feature type="compositionally biased region" description="Polar residues" evidence="1">
    <location>
        <begin position="564"/>
        <end position="580"/>
    </location>
</feature>
<evidence type="ECO:0000313" key="4">
    <source>
        <dbReference type="Proteomes" id="UP001303046"/>
    </source>
</evidence>
<protein>
    <recommendedName>
        <fullName evidence="5">AP3A hydrolase</fullName>
    </recommendedName>
</protein>
<keyword evidence="2" id="KW-1133">Transmembrane helix</keyword>
<comment type="caution">
    <text evidence="3">The sequence shown here is derived from an EMBL/GenBank/DDBJ whole genome shotgun (WGS) entry which is preliminary data.</text>
</comment>
<dbReference type="Gene3D" id="3.30.1360.180">
    <property type="match status" value="1"/>
</dbReference>
<reference evidence="3 4" key="1">
    <citation type="submission" date="2023-08" db="EMBL/GenBank/DDBJ databases">
        <title>A Necator americanus chromosomal reference genome.</title>
        <authorList>
            <person name="Ilik V."/>
            <person name="Petrzelkova K.J."/>
            <person name="Pardy F."/>
            <person name="Fuh T."/>
            <person name="Niatou-Singa F.S."/>
            <person name="Gouil Q."/>
            <person name="Baker L."/>
            <person name="Ritchie M.E."/>
            <person name="Jex A.R."/>
            <person name="Gazzola D."/>
            <person name="Li H."/>
            <person name="Toshio Fujiwara R."/>
            <person name="Zhan B."/>
            <person name="Aroian R.V."/>
            <person name="Pafco B."/>
            <person name="Schwarz E.M."/>
        </authorList>
    </citation>
    <scope>NUCLEOTIDE SEQUENCE [LARGE SCALE GENOMIC DNA]</scope>
    <source>
        <strain evidence="3 4">Aroian</strain>
        <tissue evidence="3">Whole animal</tissue>
    </source>
</reference>
<evidence type="ECO:0008006" key="5">
    <source>
        <dbReference type="Google" id="ProtNLM"/>
    </source>
</evidence>
<keyword evidence="4" id="KW-1185">Reference proteome</keyword>
<feature type="region of interest" description="Disordered" evidence="1">
    <location>
        <begin position="556"/>
        <end position="580"/>
    </location>
</feature>
<dbReference type="EMBL" id="JAVFWL010000004">
    <property type="protein sequence ID" value="KAK6747366.1"/>
    <property type="molecule type" value="Genomic_DNA"/>
</dbReference>
<dbReference type="InterPro" id="IPR017850">
    <property type="entry name" value="Alkaline_phosphatase_core_sf"/>
</dbReference>
<dbReference type="InterPro" id="IPR002591">
    <property type="entry name" value="Phosphodiest/P_Trfase"/>
</dbReference>
<dbReference type="Proteomes" id="UP001303046">
    <property type="component" value="Unassembled WGS sequence"/>
</dbReference>
<dbReference type="CDD" id="cd16018">
    <property type="entry name" value="Enpp"/>
    <property type="match status" value="1"/>
</dbReference>
<keyword evidence="2" id="KW-0812">Transmembrane</keyword>
<organism evidence="3 4">
    <name type="scientific">Necator americanus</name>
    <name type="common">Human hookworm</name>
    <dbReference type="NCBI Taxonomy" id="51031"/>
    <lineage>
        <taxon>Eukaryota</taxon>
        <taxon>Metazoa</taxon>
        <taxon>Ecdysozoa</taxon>
        <taxon>Nematoda</taxon>
        <taxon>Chromadorea</taxon>
        <taxon>Rhabditida</taxon>
        <taxon>Rhabditina</taxon>
        <taxon>Rhabditomorpha</taxon>
        <taxon>Strongyloidea</taxon>
        <taxon>Ancylostomatidae</taxon>
        <taxon>Bunostominae</taxon>
        <taxon>Necator</taxon>
    </lineage>
</organism>
<evidence type="ECO:0000256" key="2">
    <source>
        <dbReference type="SAM" id="Phobius"/>
    </source>
</evidence>
<feature type="transmembrane region" description="Helical" evidence="2">
    <location>
        <begin position="57"/>
        <end position="77"/>
    </location>
</feature>
<accession>A0ABR1DA54</accession>
<gene>
    <name evidence="3" type="primary">Necator_chrIV.g13812</name>
    <name evidence="3" type="ORF">RB195_000520</name>
</gene>
<dbReference type="Pfam" id="PF01663">
    <property type="entry name" value="Phosphodiest"/>
    <property type="match status" value="1"/>
</dbReference>
<keyword evidence="2" id="KW-0472">Membrane</keyword>
<evidence type="ECO:0000313" key="3">
    <source>
        <dbReference type="EMBL" id="KAK6747366.1"/>
    </source>
</evidence>
<dbReference type="PANTHER" id="PTHR10151:SF120">
    <property type="entry name" value="BIS(5'-ADENOSYL)-TRIPHOSPHATASE"/>
    <property type="match status" value="1"/>
</dbReference>
<proteinExistence type="predicted"/>
<dbReference type="PANTHER" id="PTHR10151">
    <property type="entry name" value="ECTONUCLEOTIDE PYROPHOSPHATASE/PHOSPHODIESTERASE"/>
    <property type="match status" value="1"/>
</dbReference>
<name>A0ABR1DA54_NECAM</name>
<feature type="transmembrane region" description="Helical" evidence="2">
    <location>
        <begin position="519"/>
        <end position="543"/>
    </location>
</feature>
<dbReference type="SUPFAM" id="SSF53649">
    <property type="entry name" value="Alkaline phosphatase-like"/>
    <property type="match status" value="1"/>
</dbReference>
<sequence length="580" mass="66988">MFPKLRTMDVNRIKGGYVQHDVYWMAEPNVLDHDRSFDSMILFSSLSVKHLYFERKLMLYVLLFHLVTLPLISTLSAHPKLIIIAFDGFRYDFMNVTLVPNIYDWALGGAWFVNGVRSQYVSFTATNFMAISTGLYTESHGIVSNKFFDHSNGKLYDIWNFTNTPGIVETSLEPEWYRGEPIWLTNERAFVSRHSASLYWPFGQAPFPGTPAHPSTYRAFVSRHSASLYWPFGQAPFPGTPAHPSMYRPWERFRSFDEWLSDVDTIVELFTRPKDPVNFLAWYIAEPDHTLHLNGFYNGEYEKMLKKLDKLFLYFIRKMEEFGLNKEVNVIFTADHGHAQIDGYKNIMCVKDYINVKTIIDGQSMIYTFNTDLLEEVYENLTSAVKTNGFKVKIYKKEKFPPRYHYTGMSSRIGEIILEPEIGWDVNFECTREEMTRKYGGQKLHSSTHGMDPNEPEMHATLVLVGPDIPPKQLVRRIPQNIDLYGLMCYLLDIQPSPNNGSMTTFLKNVNFTNKQQSYYHGFLIVVVPLIGVIILILIFALVQCFRKTCRSTRTVEEDVETGDATSASKSPRSSQNENL</sequence>